<dbReference type="Pfam" id="PF00561">
    <property type="entry name" value="Abhydrolase_1"/>
    <property type="match status" value="1"/>
</dbReference>
<proteinExistence type="predicted"/>
<dbReference type="RefSeq" id="WP_191756945.1">
    <property type="nucleotide sequence ID" value="NZ_VJXY01000006.1"/>
</dbReference>
<evidence type="ECO:0000313" key="2">
    <source>
        <dbReference type="EMBL" id="MBD6615701.1"/>
    </source>
</evidence>
<feature type="domain" description="AB hydrolase-1" evidence="1">
    <location>
        <begin position="50"/>
        <end position="187"/>
    </location>
</feature>
<keyword evidence="2" id="KW-0378">Hydrolase</keyword>
<dbReference type="GO" id="GO:0016020">
    <property type="term" value="C:membrane"/>
    <property type="evidence" value="ECO:0007669"/>
    <property type="project" value="TreeGrafter"/>
</dbReference>
<protein>
    <submittedName>
        <fullName evidence="2">Alpha/beta hydrolase</fullName>
    </submittedName>
</protein>
<name>A0AA40SUW8_9NOST</name>
<dbReference type="Proteomes" id="UP001165986">
    <property type="component" value="Unassembled WGS sequence"/>
</dbReference>
<dbReference type="InterPro" id="IPR050266">
    <property type="entry name" value="AB_hydrolase_sf"/>
</dbReference>
<dbReference type="InterPro" id="IPR029058">
    <property type="entry name" value="AB_hydrolase_fold"/>
</dbReference>
<gene>
    <name evidence="2" type="ORF">FNW02_07610</name>
</gene>
<dbReference type="GO" id="GO:0016787">
    <property type="term" value="F:hydrolase activity"/>
    <property type="evidence" value="ECO:0007669"/>
    <property type="project" value="UniProtKB-KW"/>
</dbReference>
<accession>A0AA40SUW8</accession>
<organism evidence="2 3">
    <name type="scientific">Komarekiella delphini-convector SJRDD-AB1</name>
    <dbReference type="NCBI Taxonomy" id="2593771"/>
    <lineage>
        <taxon>Bacteria</taxon>
        <taxon>Bacillati</taxon>
        <taxon>Cyanobacteriota</taxon>
        <taxon>Cyanophyceae</taxon>
        <taxon>Nostocales</taxon>
        <taxon>Nostocaceae</taxon>
        <taxon>Komarekiella</taxon>
        <taxon>Komarekiella delphini-convector</taxon>
    </lineage>
</organism>
<dbReference type="PANTHER" id="PTHR43798:SF33">
    <property type="entry name" value="HYDROLASE, PUTATIVE (AFU_ORTHOLOGUE AFUA_2G14860)-RELATED"/>
    <property type="match status" value="1"/>
</dbReference>
<evidence type="ECO:0000313" key="3">
    <source>
        <dbReference type="Proteomes" id="UP001165986"/>
    </source>
</evidence>
<dbReference type="AlphaFoldDB" id="A0AA40SUW8"/>
<dbReference type="Gene3D" id="3.40.50.1820">
    <property type="entry name" value="alpha/beta hydrolase"/>
    <property type="match status" value="1"/>
</dbReference>
<dbReference type="PANTHER" id="PTHR43798">
    <property type="entry name" value="MONOACYLGLYCEROL LIPASE"/>
    <property type="match status" value="1"/>
</dbReference>
<comment type="caution">
    <text evidence="2">The sequence shown here is derived from an EMBL/GenBank/DDBJ whole genome shotgun (WGS) entry which is preliminary data.</text>
</comment>
<dbReference type="EMBL" id="VJXY01000006">
    <property type="protein sequence ID" value="MBD6615701.1"/>
    <property type="molecule type" value="Genomic_DNA"/>
</dbReference>
<dbReference type="InterPro" id="IPR000073">
    <property type="entry name" value="AB_hydrolase_1"/>
</dbReference>
<keyword evidence="3" id="KW-1185">Reference proteome</keyword>
<sequence length="342" mass="39202">MTINETTIDFQQTVEFLKQVHQSESELPLKNKACGSKFFLHPHSTPKVCLFLHGFTAGPYQFEPLGKAFFNRGYNVIVPLQPGHGRAGNWKRQNPPPLPTDIQTYQQFVLKWLEIAKTLGQQVVVGGLSTGGTLAAWLALEYPQQIDRALLFTPFLGTRYSLFDWLIKILPIYFEWFNKDASGNFGYKGFKIPALRIFLKLGENVLEQAQTRVSAPVLMVCSEADHVVNRSKQQDFFRSGLKQQTKSWYYCFDDSLHIEHRMMTKLEDNDYEELVIILGKAFVDSDLTWVQFQQMATRIAQGQTYDQLKLELNLDGQAGEQLYAMMTQHFGCDHLECINPSK</sequence>
<reference evidence="2" key="1">
    <citation type="submission" date="2019-07" db="EMBL/GenBank/DDBJ databases">
        <title>Toxilogical consequences of a new and cryptic species of cyanobacteria (Komarekiella delphini-convector) recovered from the epidermis of a bottlenose dolphin and 1500 ft. in the air.</title>
        <authorList>
            <person name="Brown A.O."/>
            <person name="Dvorak P."/>
            <person name="Villanueva C.D."/>
            <person name="Foss A.J."/>
            <person name="Garvey A.D."/>
            <person name="Gibson Q.A."/>
            <person name="Johansen J.R."/>
            <person name="Casamatta D.A."/>
        </authorList>
    </citation>
    <scope>NUCLEOTIDE SEQUENCE</scope>
    <source>
        <strain evidence="2">SJRDD-AB1</strain>
    </source>
</reference>
<evidence type="ECO:0000259" key="1">
    <source>
        <dbReference type="Pfam" id="PF00561"/>
    </source>
</evidence>
<dbReference type="SUPFAM" id="SSF53474">
    <property type="entry name" value="alpha/beta-Hydrolases"/>
    <property type="match status" value="1"/>
</dbReference>